<accession>A0ABR2L7R1</accession>
<keyword evidence="1" id="KW-0547">Nucleotide-binding</keyword>
<feature type="compositionally biased region" description="Acidic residues" evidence="3">
    <location>
        <begin position="334"/>
        <end position="345"/>
    </location>
</feature>
<dbReference type="InterPro" id="IPR000873">
    <property type="entry name" value="AMP-dep_synth/lig_dom"/>
</dbReference>
<sequence length="713" mass="80472">MRNFGPTEIRATTIPNFKLEQGETIPFRNVDTRVFTEKVIDKDKNEDNDSESENETEKNHEVGEIIGTFINYPETYTLNRLFDQIVDNYSSYPIFGSLSYKNSKNNITGKIQGLATQLLSTTNNNINNNNKKQNDDDNNENFEWLTYGEFSDLVKATATGLIKVGGFSTKIGVDGEFVGILLENSIYFPLAQWACAFIGAVIIPIDISYEPEIVTSMVQVFKCTSIICSKNTFKNLVLKMYPHNSPGKVNKVFVFCDDSDLGEIAVNFQDRINENDDDKDIEEIFSEEIGIKCFSLPQILASQVQEQKPKKNTNIKANAKANSKTSSSKHDIKNEEEDFPDVEIDNDTDYLTNHDVLSRIPQIYPDTLCALNVGAGRCGSLKPCYLTHYNLIAAAAGVESCGYNFGRDIYMSNLPMFRDFERSLQLTIIAHGGCVGFIDNVDELMKIEEEAKNKKEPSSSKSNKIYDKNYIQEEDIEDEKRRKVSEIIFKSINILRPTILALTGDAVKDISDILIQKTLKQNVFKRMIYDFTLKLAEQATDSSSPIPWISKILAIDQFRSYVGGRLRLVISTSCYLNPQIQHNIRILLQIPCIQMYGVTEAGGVCCIQHVDDKDVGNVGAPTATCEIRLRNFFSANTNVNNGDQGEIMVKGPCLFKCYHKNEELTNKSITEDGWFATGDLGKILDNGTVEVIDTINDFNNRRREMFERAGYRY</sequence>
<evidence type="ECO:0000256" key="3">
    <source>
        <dbReference type="SAM" id="MobiDB-lite"/>
    </source>
</evidence>
<dbReference type="Gene3D" id="3.40.50.12780">
    <property type="entry name" value="N-terminal domain of ligase-like"/>
    <property type="match status" value="1"/>
</dbReference>
<evidence type="ECO:0000313" key="5">
    <source>
        <dbReference type="EMBL" id="KAK8899378.1"/>
    </source>
</evidence>
<feature type="domain" description="AMP-dependent synthetase/ligase" evidence="4">
    <location>
        <begin position="482"/>
        <end position="659"/>
    </location>
</feature>
<dbReference type="Proteomes" id="UP001470230">
    <property type="component" value="Unassembled WGS sequence"/>
</dbReference>
<dbReference type="PANTHER" id="PTHR43272:SF33">
    <property type="entry name" value="AMP-BINDING DOMAIN-CONTAINING PROTEIN-RELATED"/>
    <property type="match status" value="1"/>
</dbReference>
<evidence type="ECO:0000259" key="4">
    <source>
        <dbReference type="Pfam" id="PF00501"/>
    </source>
</evidence>
<evidence type="ECO:0000313" key="6">
    <source>
        <dbReference type="Proteomes" id="UP001470230"/>
    </source>
</evidence>
<reference evidence="5 6" key="1">
    <citation type="submission" date="2024-04" db="EMBL/GenBank/DDBJ databases">
        <title>Tritrichomonas musculus Genome.</title>
        <authorList>
            <person name="Alves-Ferreira E."/>
            <person name="Grigg M."/>
            <person name="Lorenzi H."/>
            <person name="Galac M."/>
        </authorList>
    </citation>
    <scope>NUCLEOTIDE SEQUENCE [LARGE SCALE GENOMIC DNA]</scope>
    <source>
        <strain evidence="5 6">EAF2021</strain>
    </source>
</reference>
<organism evidence="5 6">
    <name type="scientific">Tritrichomonas musculus</name>
    <dbReference type="NCBI Taxonomy" id="1915356"/>
    <lineage>
        <taxon>Eukaryota</taxon>
        <taxon>Metamonada</taxon>
        <taxon>Parabasalia</taxon>
        <taxon>Tritrichomonadida</taxon>
        <taxon>Tritrichomonadidae</taxon>
        <taxon>Tritrichomonas</taxon>
    </lineage>
</organism>
<evidence type="ECO:0000256" key="1">
    <source>
        <dbReference type="ARBA" id="ARBA00022741"/>
    </source>
</evidence>
<feature type="compositionally biased region" description="Low complexity" evidence="3">
    <location>
        <begin position="312"/>
        <end position="326"/>
    </location>
</feature>
<gene>
    <name evidence="5" type="ORF">M9Y10_001693</name>
</gene>
<dbReference type="PANTHER" id="PTHR43272">
    <property type="entry name" value="LONG-CHAIN-FATTY-ACID--COA LIGASE"/>
    <property type="match status" value="1"/>
</dbReference>
<name>A0ABR2L7R1_9EUKA</name>
<protein>
    <recommendedName>
        <fullName evidence="4">AMP-dependent synthetase/ligase domain-containing protein</fullName>
    </recommendedName>
</protein>
<proteinExistence type="predicted"/>
<dbReference type="SUPFAM" id="SSF56801">
    <property type="entry name" value="Acetyl-CoA synthetase-like"/>
    <property type="match status" value="1"/>
</dbReference>
<evidence type="ECO:0000256" key="2">
    <source>
        <dbReference type="ARBA" id="ARBA00022840"/>
    </source>
</evidence>
<feature type="domain" description="AMP-dependent synthetase/ligase" evidence="4">
    <location>
        <begin position="141"/>
        <end position="445"/>
    </location>
</feature>
<feature type="region of interest" description="Disordered" evidence="3">
    <location>
        <begin position="305"/>
        <end position="345"/>
    </location>
</feature>
<dbReference type="EMBL" id="JAPFFF010000001">
    <property type="protein sequence ID" value="KAK8899378.1"/>
    <property type="molecule type" value="Genomic_DNA"/>
</dbReference>
<keyword evidence="6" id="KW-1185">Reference proteome</keyword>
<keyword evidence="2" id="KW-0067">ATP-binding</keyword>
<dbReference type="InterPro" id="IPR042099">
    <property type="entry name" value="ANL_N_sf"/>
</dbReference>
<dbReference type="Pfam" id="PF00501">
    <property type="entry name" value="AMP-binding"/>
    <property type="match status" value="2"/>
</dbReference>
<comment type="caution">
    <text evidence="5">The sequence shown here is derived from an EMBL/GenBank/DDBJ whole genome shotgun (WGS) entry which is preliminary data.</text>
</comment>